<reference evidence="1" key="1">
    <citation type="journal article" date="2021" name="PeerJ">
        <title>Extensive microbial diversity within the chicken gut microbiome revealed by metagenomics and culture.</title>
        <authorList>
            <person name="Gilroy R."/>
            <person name="Ravi A."/>
            <person name="Getino M."/>
            <person name="Pursley I."/>
            <person name="Horton D.L."/>
            <person name="Alikhan N.F."/>
            <person name="Baker D."/>
            <person name="Gharbi K."/>
            <person name="Hall N."/>
            <person name="Watson M."/>
            <person name="Adriaenssens E.M."/>
            <person name="Foster-Nyarko E."/>
            <person name="Jarju S."/>
            <person name="Secka A."/>
            <person name="Antonio M."/>
            <person name="Oren A."/>
            <person name="Chaudhuri R.R."/>
            <person name="La Ragione R."/>
            <person name="Hildebrand F."/>
            <person name="Pallen M.J."/>
        </authorList>
    </citation>
    <scope>NUCLEOTIDE SEQUENCE</scope>
    <source>
        <strain evidence="1">USAMLcec12-2067</strain>
    </source>
</reference>
<dbReference type="EMBL" id="DYZL01000238">
    <property type="protein sequence ID" value="HJH44447.1"/>
    <property type="molecule type" value="Genomic_DNA"/>
</dbReference>
<dbReference type="AlphaFoldDB" id="A0A9D3AED4"/>
<dbReference type="RefSeq" id="WP_224758787.1">
    <property type="nucleotide sequence ID" value="NZ_PPEL01000048.1"/>
</dbReference>
<sequence length="95" mass="10916">MAHVTYEHARVVAVEGGENMAEFQPDPFLTSLGMSIDEQRAYDAYCDAVVDASEAEIARTGVTYTWEEIQAQAQEEWDRLKRDYPRENWGRPCSR</sequence>
<name>A0A9D3AED4_9ACTN</name>
<accession>A0A9D3AED4</accession>
<comment type="caution">
    <text evidence="1">The sequence shown here is derived from an EMBL/GenBank/DDBJ whole genome shotgun (WGS) entry which is preliminary data.</text>
</comment>
<dbReference type="Proteomes" id="UP000789325">
    <property type="component" value="Unassembled WGS sequence"/>
</dbReference>
<proteinExistence type="predicted"/>
<gene>
    <name evidence="1" type="ORF">K8V16_11725</name>
</gene>
<organism evidence="1 2">
    <name type="scientific">Rubneribacter badeniensis</name>
    <dbReference type="NCBI Taxonomy" id="2070688"/>
    <lineage>
        <taxon>Bacteria</taxon>
        <taxon>Bacillati</taxon>
        <taxon>Actinomycetota</taxon>
        <taxon>Coriobacteriia</taxon>
        <taxon>Eggerthellales</taxon>
        <taxon>Eggerthellaceae</taxon>
        <taxon>Rubneribacter</taxon>
    </lineage>
</organism>
<reference evidence="1" key="2">
    <citation type="submission" date="2021-09" db="EMBL/GenBank/DDBJ databases">
        <authorList>
            <person name="Gilroy R."/>
        </authorList>
    </citation>
    <scope>NUCLEOTIDE SEQUENCE</scope>
    <source>
        <strain evidence="1">USAMLcec12-2067</strain>
    </source>
</reference>
<protein>
    <submittedName>
        <fullName evidence="1">GMP synthase</fullName>
    </submittedName>
</protein>
<evidence type="ECO:0000313" key="2">
    <source>
        <dbReference type="Proteomes" id="UP000789325"/>
    </source>
</evidence>
<evidence type="ECO:0000313" key="1">
    <source>
        <dbReference type="EMBL" id="HJH44447.1"/>
    </source>
</evidence>